<dbReference type="InterPro" id="IPR052533">
    <property type="entry name" value="WalJ/YycJ-like"/>
</dbReference>
<name>A0A0F9RMF9_9ZZZZ</name>
<dbReference type="Gene3D" id="3.60.15.10">
    <property type="entry name" value="Ribonuclease Z/Hydroxyacylglutathione hydrolase-like"/>
    <property type="match status" value="1"/>
</dbReference>
<dbReference type="InterPro" id="IPR036866">
    <property type="entry name" value="RibonucZ/Hydroxyglut_hydro"/>
</dbReference>
<dbReference type="Pfam" id="PF12706">
    <property type="entry name" value="Lactamase_B_2"/>
    <property type="match status" value="1"/>
</dbReference>
<evidence type="ECO:0000259" key="1">
    <source>
        <dbReference type="SMART" id="SM00849"/>
    </source>
</evidence>
<dbReference type="AlphaFoldDB" id="A0A0F9RMF9"/>
<dbReference type="SMART" id="SM00849">
    <property type="entry name" value="Lactamase_B"/>
    <property type="match status" value="1"/>
</dbReference>
<sequence>MRFASLGSGSKGNGTLISYRETTLLVDCGFSAKETEKRLQRLAMTADQLTGIVITHEHADHINGVRVLARKYNIPVYATAGTAGCMAADLVHLVTEFSCHEHFQINDINVEPFPVPHDAREPSQFVFTNGQHRVGLLTDVGMTTPIIEQALSGCDALLLEANHDMTMLDNGEYPDHLKYRVSGRLGHLNNVQSAKILEKIDTSRLQHIVAMHLSEKNNSPNIVTPLFSQALNCDESWIGIADQELGFDWRETTNS</sequence>
<dbReference type="PANTHER" id="PTHR47619:SF1">
    <property type="entry name" value="EXODEOXYRIBONUCLEASE WALJ"/>
    <property type="match status" value="1"/>
</dbReference>
<accession>A0A0F9RMF9</accession>
<protein>
    <recommendedName>
        <fullName evidence="1">Metallo-beta-lactamase domain-containing protein</fullName>
    </recommendedName>
</protein>
<proteinExistence type="predicted"/>
<evidence type="ECO:0000313" key="2">
    <source>
        <dbReference type="EMBL" id="KKN50977.1"/>
    </source>
</evidence>
<dbReference type="PANTHER" id="PTHR47619">
    <property type="entry name" value="METALLO-HYDROLASE YYCJ-RELATED"/>
    <property type="match status" value="1"/>
</dbReference>
<organism evidence="2">
    <name type="scientific">marine sediment metagenome</name>
    <dbReference type="NCBI Taxonomy" id="412755"/>
    <lineage>
        <taxon>unclassified sequences</taxon>
        <taxon>metagenomes</taxon>
        <taxon>ecological metagenomes</taxon>
    </lineage>
</organism>
<reference evidence="2" key="1">
    <citation type="journal article" date="2015" name="Nature">
        <title>Complex archaea that bridge the gap between prokaryotes and eukaryotes.</title>
        <authorList>
            <person name="Spang A."/>
            <person name="Saw J.H."/>
            <person name="Jorgensen S.L."/>
            <person name="Zaremba-Niedzwiedzka K."/>
            <person name="Martijn J."/>
            <person name="Lind A.E."/>
            <person name="van Eijk R."/>
            <person name="Schleper C."/>
            <person name="Guy L."/>
            <person name="Ettema T.J."/>
        </authorList>
    </citation>
    <scope>NUCLEOTIDE SEQUENCE</scope>
</reference>
<dbReference type="SUPFAM" id="SSF56281">
    <property type="entry name" value="Metallo-hydrolase/oxidoreductase"/>
    <property type="match status" value="1"/>
</dbReference>
<dbReference type="InterPro" id="IPR001279">
    <property type="entry name" value="Metallo-B-lactamas"/>
</dbReference>
<feature type="domain" description="Metallo-beta-lactamase" evidence="1">
    <location>
        <begin position="11"/>
        <end position="176"/>
    </location>
</feature>
<comment type="caution">
    <text evidence="2">The sequence shown here is derived from an EMBL/GenBank/DDBJ whole genome shotgun (WGS) entry which is preliminary data.</text>
</comment>
<dbReference type="EMBL" id="LAZR01001086">
    <property type="protein sequence ID" value="KKN50977.1"/>
    <property type="molecule type" value="Genomic_DNA"/>
</dbReference>
<gene>
    <name evidence="2" type="ORF">LCGC14_0627350</name>
</gene>